<dbReference type="OrthoDB" id="696179at2759"/>
<dbReference type="HOGENOM" id="CLU_097343_0_0_1"/>
<dbReference type="Gene3D" id="1.20.930.10">
    <property type="entry name" value="Conserved domain common to transcription factors TFIIS, elongin A, CRSP70"/>
    <property type="match status" value="1"/>
</dbReference>
<dbReference type="PANTHER" id="PTHR46554:SF5">
    <property type="entry name" value="OS10G0327400 PROTEIN"/>
    <property type="match status" value="1"/>
</dbReference>
<dbReference type="OMA" id="PPLRMCR"/>
<dbReference type="Proteomes" id="UP000006038">
    <property type="component" value="Chromosome 10"/>
</dbReference>
<evidence type="ECO:0000256" key="4">
    <source>
        <dbReference type="SAM" id="MobiDB-lite"/>
    </source>
</evidence>
<protein>
    <recommendedName>
        <fullName evidence="5">TFIIS N-terminal domain-containing protein</fullName>
    </recommendedName>
</protein>
<dbReference type="CDD" id="cd00183">
    <property type="entry name" value="TFIIS_I"/>
    <property type="match status" value="1"/>
</dbReference>
<dbReference type="GeneID" id="121055617"/>
<evidence type="ECO:0000313" key="6">
    <source>
        <dbReference type="EnsemblPlants" id="OB10G13200.1"/>
    </source>
</evidence>
<dbReference type="InterPro" id="IPR003617">
    <property type="entry name" value="TFIIS/CRSP70_N_sub"/>
</dbReference>
<dbReference type="SUPFAM" id="SSF47676">
    <property type="entry name" value="Conserved domain common to transcription factors TFIIS, elongin A, CRSP70"/>
    <property type="match status" value="1"/>
</dbReference>
<dbReference type="RefSeq" id="XP_040384441.1">
    <property type="nucleotide sequence ID" value="XM_040528507.1"/>
</dbReference>
<sequence>MAGGEAEAMVREMVRSMGAEQLDEAIRFATFELAGRDISLEETFRLCDEQDLRRAKKPATMDETERIRSELASNSSEEAVVELLRALQDVPMTFQTLEATNIGKTISGLRKHSSEQVRDLAAALYKNWKALVNNHLSSSSSSKQPVPIKANVAASTPAADHVKANAANSAKPPAPNTKANTAAPDKPKPAAAPKSKIMQAFVAEARLAMSKRKIQEGYKDASSARKNIQVIDAPSKVNRRPVAVVKRRRITSASAMEHPLRTDM</sequence>
<reference evidence="6" key="1">
    <citation type="journal article" date="2013" name="Nat. Commun.">
        <title>Whole-genome sequencing of Oryza brachyantha reveals mechanisms underlying Oryza genome evolution.</title>
        <authorList>
            <person name="Chen J."/>
            <person name="Huang Q."/>
            <person name="Gao D."/>
            <person name="Wang J."/>
            <person name="Lang Y."/>
            <person name="Liu T."/>
            <person name="Li B."/>
            <person name="Bai Z."/>
            <person name="Luis Goicoechea J."/>
            <person name="Liang C."/>
            <person name="Chen C."/>
            <person name="Zhang W."/>
            <person name="Sun S."/>
            <person name="Liao Y."/>
            <person name="Zhang X."/>
            <person name="Yang L."/>
            <person name="Song C."/>
            <person name="Wang M."/>
            <person name="Shi J."/>
            <person name="Liu G."/>
            <person name="Liu J."/>
            <person name="Zhou H."/>
            <person name="Zhou W."/>
            <person name="Yu Q."/>
            <person name="An N."/>
            <person name="Chen Y."/>
            <person name="Cai Q."/>
            <person name="Wang B."/>
            <person name="Liu B."/>
            <person name="Min J."/>
            <person name="Huang Y."/>
            <person name="Wu H."/>
            <person name="Li Z."/>
            <person name="Zhang Y."/>
            <person name="Yin Y."/>
            <person name="Song W."/>
            <person name="Jiang J."/>
            <person name="Jackson S.A."/>
            <person name="Wing R.A."/>
            <person name="Wang J."/>
            <person name="Chen M."/>
        </authorList>
    </citation>
    <scope>NUCLEOTIDE SEQUENCE [LARGE SCALE GENOMIC DNA]</scope>
    <source>
        <strain evidence="6">cv. IRGC 101232</strain>
    </source>
</reference>
<reference evidence="6" key="2">
    <citation type="submission" date="2013-04" db="UniProtKB">
        <authorList>
            <consortium name="EnsemblPlants"/>
        </authorList>
    </citation>
    <scope>IDENTIFICATION</scope>
</reference>
<evidence type="ECO:0000256" key="2">
    <source>
        <dbReference type="ARBA" id="ARBA00023242"/>
    </source>
</evidence>
<dbReference type="PROSITE" id="PS51319">
    <property type="entry name" value="TFIIS_N"/>
    <property type="match status" value="1"/>
</dbReference>
<comment type="subcellular location">
    <subcellularLocation>
        <location evidence="1 3">Nucleus</location>
    </subcellularLocation>
</comment>
<evidence type="ECO:0000313" key="7">
    <source>
        <dbReference type="Proteomes" id="UP000006038"/>
    </source>
</evidence>
<dbReference type="STRING" id="4533.J3N1C2"/>
<dbReference type="AlphaFoldDB" id="J3N1C2"/>
<name>J3N1C2_ORYBR</name>
<evidence type="ECO:0000256" key="1">
    <source>
        <dbReference type="ARBA" id="ARBA00004123"/>
    </source>
</evidence>
<proteinExistence type="predicted"/>
<evidence type="ECO:0000256" key="3">
    <source>
        <dbReference type="PROSITE-ProRule" id="PRU00649"/>
    </source>
</evidence>
<organism evidence="6">
    <name type="scientific">Oryza brachyantha</name>
    <name type="common">malo sina</name>
    <dbReference type="NCBI Taxonomy" id="4533"/>
    <lineage>
        <taxon>Eukaryota</taxon>
        <taxon>Viridiplantae</taxon>
        <taxon>Streptophyta</taxon>
        <taxon>Embryophyta</taxon>
        <taxon>Tracheophyta</taxon>
        <taxon>Spermatophyta</taxon>
        <taxon>Magnoliopsida</taxon>
        <taxon>Liliopsida</taxon>
        <taxon>Poales</taxon>
        <taxon>Poaceae</taxon>
        <taxon>BOP clade</taxon>
        <taxon>Oryzoideae</taxon>
        <taxon>Oryzeae</taxon>
        <taxon>Oryzinae</taxon>
        <taxon>Oryza</taxon>
    </lineage>
</organism>
<dbReference type="GO" id="GO:0005634">
    <property type="term" value="C:nucleus"/>
    <property type="evidence" value="ECO:0007669"/>
    <property type="project" value="UniProtKB-SubCell"/>
</dbReference>
<dbReference type="EnsemblPlants" id="OB10G13200.1">
    <property type="protein sequence ID" value="OB10G13200.1"/>
    <property type="gene ID" value="OB10G13200"/>
</dbReference>
<gene>
    <name evidence="6" type="primary">LOC121055617</name>
</gene>
<dbReference type="Pfam" id="PF08711">
    <property type="entry name" value="Med26"/>
    <property type="match status" value="1"/>
</dbReference>
<dbReference type="Gramene" id="OB10G13200.1">
    <property type="protein sequence ID" value="OB10G13200.1"/>
    <property type="gene ID" value="OB10G13200"/>
</dbReference>
<dbReference type="SMART" id="SM00509">
    <property type="entry name" value="TFS2N"/>
    <property type="match status" value="1"/>
</dbReference>
<feature type="domain" description="TFIIS N-terminal" evidence="5">
    <location>
        <begin position="62"/>
        <end position="135"/>
    </location>
</feature>
<feature type="compositionally biased region" description="Low complexity" evidence="4">
    <location>
        <begin position="164"/>
        <end position="194"/>
    </location>
</feature>
<evidence type="ECO:0000259" key="5">
    <source>
        <dbReference type="PROSITE" id="PS51319"/>
    </source>
</evidence>
<keyword evidence="7" id="KW-1185">Reference proteome</keyword>
<dbReference type="InterPro" id="IPR017923">
    <property type="entry name" value="TFIIS_N"/>
</dbReference>
<accession>J3N1C2</accession>
<dbReference type="InterPro" id="IPR035441">
    <property type="entry name" value="TFIIS/LEDGF_dom_sf"/>
</dbReference>
<keyword evidence="2 3" id="KW-0539">Nucleus</keyword>
<feature type="region of interest" description="Disordered" evidence="4">
    <location>
        <begin position="136"/>
        <end position="194"/>
    </location>
</feature>
<dbReference type="PANTHER" id="PTHR46554">
    <property type="entry name" value="MEDIATOR OF RNA POLYMERASE II TRANSCRIPTION SUBUNIT 26A-RELATED"/>
    <property type="match status" value="1"/>
</dbReference>